<comment type="subcellular location">
    <subcellularLocation>
        <location evidence="1">Cell membrane</location>
    </subcellularLocation>
</comment>
<keyword evidence="2" id="KW-1003">Cell membrane</keyword>
<keyword evidence="10" id="KW-0594">Phospholipid biosynthesis</keyword>
<evidence type="ECO:0000313" key="16">
    <source>
        <dbReference type="EMBL" id="TDK63941.1"/>
    </source>
</evidence>
<protein>
    <recommendedName>
        <fullName evidence="12">Cardiolipin synthase</fullName>
        <ecNumber evidence="12">2.7.8.-</ecNumber>
    </recommendedName>
</protein>
<evidence type="ECO:0000256" key="2">
    <source>
        <dbReference type="ARBA" id="ARBA00022475"/>
    </source>
</evidence>
<dbReference type="GO" id="GO:0008808">
    <property type="term" value="F:cardiolipin synthase activity"/>
    <property type="evidence" value="ECO:0007669"/>
    <property type="project" value="UniProtKB-UniRule"/>
</dbReference>
<gene>
    <name evidence="16" type="primary">cls</name>
    <name evidence="16" type="ORF">E2K98_03480</name>
    <name evidence="15" type="ORF">RCG21_01845</name>
</gene>
<dbReference type="PROSITE" id="PS50035">
    <property type="entry name" value="PLD"/>
    <property type="match status" value="2"/>
</dbReference>
<evidence type="ECO:0000313" key="15">
    <source>
        <dbReference type="EMBL" id="MDQ6595208.1"/>
    </source>
</evidence>
<dbReference type="InterPro" id="IPR025202">
    <property type="entry name" value="PLD-like_dom"/>
</dbReference>
<dbReference type="InterPro" id="IPR022924">
    <property type="entry name" value="Cardiolipin_synthase"/>
</dbReference>
<keyword evidence="11" id="KW-1208">Phospholipid metabolism</keyword>
<keyword evidence="8" id="KW-0443">Lipid metabolism</keyword>
<evidence type="ECO:0000256" key="8">
    <source>
        <dbReference type="ARBA" id="ARBA00023098"/>
    </source>
</evidence>
<feature type="domain" description="PLD phosphodiesterase" evidence="14">
    <location>
        <begin position="141"/>
        <end position="168"/>
    </location>
</feature>
<evidence type="ECO:0000256" key="5">
    <source>
        <dbReference type="ARBA" id="ARBA00022692"/>
    </source>
</evidence>
<evidence type="ECO:0000313" key="18">
    <source>
        <dbReference type="Proteomes" id="UP001178888"/>
    </source>
</evidence>
<dbReference type="InterPro" id="IPR001736">
    <property type="entry name" value="PLipase_D/transphosphatidylase"/>
</dbReference>
<keyword evidence="3" id="KW-0444">Lipid biosynthesis</keyword>
<reference evidence="16 17" key="1">
    <citation type="submission" date="2019-03" db="EMBL/GenBank/DDBJ databases">
        <title>Bacillus niacini sp. nov. a Nicotinate-Metabolizing Mesophile Isolated from Soil.</title>
        <authorList>
            <person name="Zhang G."/>
        </authorList>
    </citation>
    <scope>NUCLEOTIDE SEQUENCE [LARGE SCALE GENOMIC DNA]</scope>
    <source>
        <strain evidence="16 17">WN066</strain>
    </source>
</reference>
<evidence type="ECO:0000256" key="9">
    <source>
        <dbReference type="ARBA" id="ARBA00023136"/>
    </source>
</evidence>
<dbReference type="Gene3D" id="3.30.870.10">
    <property type="entry name" value="Endonuclease Chain A"/>
    <property type="match status" value="2"/>
</dbReference>
<evidence type="ECO:0000259" key="14">
    <source>
        <dbReference type="PROSITE" id="PS50035"/>
    </source>
</evidence>
<dbReference type="FunFam" id="3.30.870.10:FF:000014">
    <property type="entry name" value="Cardiolipin synthase"/>
    <property type="match status" value="1"/>
</dbReference>
<dbReference type="PANTHER" id="PTHR21248:SF7">
    <property type="entry name" value="MINOR CARDIOLIPIN SYNTHASE CLSB"/>
    <property type="match status" value="1"/>
</dbReference>
<evidence type="ECO:0000256" key="3">
    <source>
        <dbReference type="ARBA" id="ARBA00022516"/>
    </source>
</evidence>
<dbReference type="PANTHER" id="PTHR21248">
    <property type="entry name" value="CARDIOLIPIN SYNTHASE"/>
    <property type="match status" value="1"/>
</dbReference>
<keyword evidence="7 13" id="KW-1133">Transmembrane helix</keyword>
<dbReference type="EC" id="2.7.8.-" evidence="12"/>
<sequence>MTFAVTFIGVLLLIIIWLVLDFRLGRKKHHSQMKNCETPMLHGQLDIYPHGPELFADYFKEIKEAKLHIHILFYIIKNDKFSHTFLKLLKEKAKEGVEVRLLLDRIGGIRLKKHSINELREAGVHFSYCNRVKLPYLFYSAQVRNHRKITIIDGKIGYLGGYNIGKEYINEDPKLSPWRDYHLKLLGEGATFLQSEFLIDWRENTSEDLLNHSKYFPEVSKGLIRHQLMPTEAVTLEKKYLGLLQMAKESIIIGTPYFIPSKPLFQELRAVLKRGVQLAIVVPYTSDHVLVQEASHRYLKTLLREGAKVFQFKNGFYHAKTIVIDDKLCDIGTANFDKRSLFLNKEINCYIYNPEFIERLKAVLQKDIEDSRPLTLKELTKPNLFRSVKEGIAGIFSYFL</sequence>
<dbReference type="Pfam" id="PF13091">
    <property type="entry name" value="PLDc_2"/>
    <property type="match status" value="2"/>
</dbReference>
<feature type="transmembrane region" description="Helical" evidence="13">
    <location>
        <begin position="6"/>
        <end position="24"/>
    </location>
</feature>
<organism evidence="16 17">
    <name type="scientific">Bacillus salipaludis</name>
    <dbReference type="NCBI Taxonomy" id="2547811"/>
    <lineage>
        <taxon>Bacteria</taxon>
        <taxon>Bacillati</taxon>
        <taxon>Bacillota</taxon>
        <taxon>Bacilli</taxon>
        <taxon>Bacillales</taxon>
        <taxon>Bacillaceae</taxon>
        <taxon>Bacillus</taxon>
    </lineage>
</organism>
<keyword evidence="4" id="KW-0808">Transferase</keyword>
<evidence type="ECO:0000256" key="12">
    <source>
        <dbReference type="NCBIfam" id="TIGR04265"/>
    </source>
</evidence>
<evidence type="ECO:0000256" key="6">
    <source>
        <dbReference type="ARBA" id="ARBA00022737"/>
    </source>
</evidence>
<dbReference type="AlphaFoldDB" id="A0A4R5VXB0"/>
<accession>A0A4R5VXB0</accession>
<dbReference type="EMBL" id="JAVGVR010000001">
    <property type="protein sequence ID" value="MDQ6595208.1"/>
    <property type="molecule type" value="Genomic_DNA"/>
</dbReference>
<evidence type="ECO:0000256" key="4">
    <source>
        <dbReference type="ARBA" id="ARBA00022679"/>
    </source>
</evidence>
<dbReference type="EMBL" id="SMYO01000002">
    <property type="protein sequence ID" value="TDK63941.1"/>
    <property type="molecule type" value="Genomic_DNA"/>
</dbReference>
<dbReference type="GO" id="GO:0005886">
    <property type="term" value="C:plasma membrane"/>
    <property type="evidence" value="ECO:0007669"/>
    <property type="project" value="UniProtKB-SubCell"/>
</dbReference>
<evidence type="ECO:0000256" key="1">
    <source>
        <dbReference type="ARBA" id="ARBA00004236"/>
    </source>
</evidence>
<comment type="caution">
    <text evidence="16">The sequence shown here is derived from an EMBL/GenBank/DDBJ whole genome shotgun (WGS) entry which is preliminary data.</text>
</comment>
<dbReference type="RefSeq" id="WP_133332898.1">
    <property type="nucleotide sequence ID" value="NZ_JAVGVR010000001.1"/>
</dbReference>
<dbReference type="CDD" id="cd09110">
    <property type="entry name" value="PLDc_CLS_1"/>
    <property type="match status" value="1"/>
</dbReference>
<keyword evidence="6" id="KW-0677">Repeat</keyword>
<reference evidence="15" key="2">
    <citation type="submission" date="2023-08" db="EMBL/GenBank/DDBJ databases">
        <title>Nitrogen cycling bacteria in agricultural field soils.</title>
        <authorList>
            <person name="Jang J."/>
        </authorList>
    </citation>
    <scope>NUCLEOTIDE SEQUENCE</scope>
    <source>
        <strain evidence="15">PS3-36</strain>
    </source>
</reference>
<keyword evidence="18" id="KW-1185">Reference proteome</keyword>
<evidence type="ECO:0000256" key="11">
    <source>
        <dbReference type="ARBA" id="ARBA00023264"/>
    </source>
</evidence>
<feature type="domain" description="PLD phosphodiesterase" evidence="14">
    <location>
        <begin position="313"/>
        <end position="340"/>
    </location>
</feature>
<keyword evidence="9 13" id="KW-0472">Membrane</keyword>
<evidence type="ECO:0000256" key="7">
    <source>
        <dbReference type="ARBA" id="ARBA00022989"/>
    </source>
</evidence>
<proteinExistence type="predicted"/>
<dbReference type="CDD" id="cd09112">
    <property type="entry name" value="PLDc_CLS_2"/>
    <property type="match status" value="1"/>
</dbReference>
<dbReference type="NCBIfam" id="TIGR04265">
    <property type="entry name" value="bac_cardiolipin"/>
    <property type="match status" value="1"/>
</dbReference>
<dbReference type="GO" id="GO:0032049">
    <property type="term" value="P:cardiolipin biosynthetic process"/>
    <property type="evidence" value="ECO:0007669"/>
    <property type="project" value="UniProtKB-UniRule"/>
</dbReference>
<dbReference type="Proteomes" id="UP000295132">
    <property type="component" value="Unassembled WGS sequence"/>
</dbReference>
<dbReference type="Proteomes" id="UP001178888">
    <property type="component" value="Unassembled WGS sequence"/>
</dbReference>
<evidence type="ECO:0000256" key="13">
    <source>
        <dbReference type="SAM" id="Phobius"/>
    </source>
</evidence>
<dbReference type="SMART" id="SM00155">
    <property type="entry name" value="PLDc"/>
    <property type="match status" value="2"/>
</dbReference>
<name>A0A4R5VXB0_9BACI</name>
<evidence type="ECO:0000256" key="10">
    <source>
        <dbReference type="ARBA" id="ARBA00023209"/>
    </source>
</evidence>
<evidence type="ECO:0000313" key="17">
    <source>
        <dbReference type="Proteomes" id="UP000295132"/>
    </source>
</evidence>
<dbReference type="SUPFAM" id="SSF56024">
    <property type="entry name" value="Phospholipase D/nuclease"/>
    <property type="match status" value="2"/>
</dbReference>
<keyword evidence="5 13" id="KW-0812">Transmembrane</keyword>